<comment type="caution">
    <text evidence="2">The sequence shown here is derived from an EMBL/GenBank/DDBJ whole genome shotgun (WGS) entry which is preliminary data.</text>
</comment>
<dbReference type="InParanoid" id="A0A151Z5D6"/>
<evidence type="ECO:0000313" key="2">
    <source>
        <dbReference type="EMBL" id="KYQ89180.1"/>
    </source>
</evidence>
<dbReference type="EMBL" id="LODT01000042">
    <property type="protein sequence ID" value="KYQ89180.1"/>
    <property type="molecule type" value="Genomic_DNA"/>
</dbReference>
<protein>
    <submittedName>
        <fullName evidence="2">G-protein-coupled receptor</fullName>
    </submittedName>
</protein>
<gene>
    <name evidence="2" type="ORF">DLAC_10424</name>
</gene>
<name>A0A151Z5D6_TIELA</name>
<dbReference type="AlphaFoldDB" id="A0A151Z5D6"/>
<feature type="region of interest" description="Disordered" evidence="1">
    <location>
        <begin position="1"/>
        <end position="68"/>
    </location>
</feature>
<evidence type="ECO:0000313" key="3">
    <source>
        <dbReference type="Proteomes" id="UP000076078"/>
    </source>
</evidence>
<dbReference type="Proteomes" id="UP000076078">
    <property type="component" value="Unassembled WGS sequence"/>
</dbReference>
<reference evidence="2 3" key="1">
    <citation type="submission" date="2015-12" db="EMBL/GenBank/DDBJ databases">
        <title>Dictyostelia acquired genes for synthesis and detection of signals that induce cell-type specialization by lateral gene transfer from prokaryotes.</title>
        <authorList>
            <person name="Gloeckner G."/>
            <person name="Schaap P."/>
        </authorList>
    </citation>
    <scope>NUCLEOTIDE SEQUENCE [LARGE SCALE GENOMIC DNA]</scope>
    <source>
        <strain evidence="2 3">TK</strain>
    </source>
</reference>
<keyword evidence="3" id="KW-1185">Reference proteome</keyword>
<proteinExistence type="predicted"/>
<accession>A0A151Z5D6</accession>
<organism evidence="2 3">
    <name type="scientific">Tieghemostelium lacteum</name>
    <name type="common">Slime mold</name>
    <name type="synonym">Dictyostelium lacteum</name>
    <dbReference type="NCBI Taxonomy" id="361077"/>
    <lineage>
        <taxon>Eukaryota</taxon>
        <taxon>Amoebozoa</taxon>
        <taxon>Evosea</taxon>
        <taxon>Eumycetozoa</taxon>
        <taxon>Dictyostelia</taxon>
        <taxon>Dictyosteliales</taxon>
        <taxon>Raperosteliaceae</taxon>
        <taxon>Tieghemostelium</taxon>
    </lineage>
</organism>
<sequence length="258" mass="30243">MANIEEEILDDDDDYDDSESNKEEVEEEILDDDDDYDDSESNKDEEDEDEEEETFDDDQEEEILDDGDNERTVISSCNGFLLSCIFRTNRPHVNVYFEQDILSIKQIEKNTKLPDYQIDHIIALEFAAKAFRDWISSRDPSIHRVCKVGSLIKYHLNHSNNLCAVPHNINKKENIKTKLIIVYLTLCIPRMINTLDSLKSDYSVPLSFTNNLVELLNIGYIKKSNEVIQSKKFKLKQLPEFQFYNDNFHDIINNLLRY</sequence>
<evidence type="ECO:0000256" key="1">
    <source>
        <dbReference type="SAM" id="MobiDB-lite"/>
    </source>
</evidence>
<keyword evidence="2" id="KW-0675">Receptor</keyword>